<protein>
    <submittedName>
        <fullName evidence="3">Uncharacterized protein</fullName>
    </submittedName>
</protein>
<gene>
    <name evidence="3" type="ORF">IAA98_05640</name>
</gene>
<reference evidence="3" key="2">
    <citation type="journal article" date="2021" name="PeerJ">
        <title>Extensive microbial diversity within the chicken gut microbiome revealed by metagenomics and culture.</title>
        <authorList>
            <person name="Gilroy R."/>
            <person name="Ravi A."/>
            <person name="Getino M."/>
            <person name="Pursley I."/>
            <person name="Horton D.L."/>
            <person name="Alikhan N.F."/>
            <person name="Baker D."/>
            <person name="Gharbi K."/>
            <person name="Hall N."/>
            <person name="Watson M."/>
            <person name="Adriaenssens E.M."/>
            <person name="Foster-Nyarko E."/>
            <person name="Jarju S."/>
            <person name="Secka A."/>
            <person name="Antonio M."/>
            <person name="Oren A."/>
            <person name="Chaudhuri R.R."/>
            <person name="La Ragione R."/>
            <person name="Hildebrand F."/>
            <person name="Pallen M.J."/>
        </authorList>
    </citation>
    <scope>NUCLEOTIDE SEQUENCE</scope>
    <source>
        <strain evidence="3">ChiGjej1B1-24693</strain>
    </source>
</reference>
<evidence type="ECO:0000313" key="4">
    <source>
        <dbReference type="Proteomes" id="UP000886842"/>
    </source>
</evidence>
<feature type="compositionally biased region" description="Pro residues" evidence="1">
    <location>
        <begin position="52"/>
        <end position="61"/>
    </location>
</feature>
<evidence type="ECO:0000313" key="3">
    <source>
        <dbReference type="EMBL" id="HIT75049.1"/>
    </source>
</evidence>
<reference evidence="3" key="1">
    <citation type="submission" date="2020-10" db="EMBL/GenBank/DDBJ databases">
        <authorList>
            <person name="Gilroy R."/>
        </authorList>
    </citation>
    <scope>NUCLEOTIDE SEQUENCE</scope>
    <source>
        <strain evidence="3">ChiGjej1B1-24693</strain>
    </source>
</reference>
<evidence type="ECO:0000256" key="2">
    <source>
        <dbReference type="SAM" id="Phobius"/>
    </source>
</evidence>
<feature type="compositionally biased region" description="Low complexity" evidence="1">
    <location>
        <begin position="62"/>
        <end position="90"/>
    </location>
</feature>
<feature type="transmembrane region" description="Helical" evidence="2">
    <location>
        <begin position="124"/>
        <end position="146"/>
    </location>
</feature>
<keyword evidence="2" id="KW-0472">Membrane</keyword>
<feature type="region of interest" description="Disordered" evidence="1">
    <location>
        <begin position="21"/>
        <end position="116"/>
    </location>
</feature>
<feature type="compositionally biased region" description="Pro residues" evidence="1">
    <location>
        <begin position="170"/>
        <end position="185"/>
    </location>
</feature>
<evidence type="ECO:0000256" key="1">
    <source>
        <dbReference type="SAM" id="MobiDB-lite"/>
    </source>
</evidence>
<keyword evidence="2" id="KW-0812">Transmembrane</keyword>
<comment type="caution">
    <text evidence="3">The sequence shown here is derived from an EMBL/GenBank/DDBJ whole genome shotgun (WGS) entry which is preliminary data.</text>
</comment>
<dbReference type="EMBL" id="DVLP01000170">
    <property type="protein sequence ID" value="HIT75049.1"/>
    <property type="molecule type" value="Genomic_DNA"/>
</dbReference>
<proteinExistence type="predicted"/>
<dbReference type="AlphaFoldDB" id="A0A9D1KLA9"/>
<organism evidence="3 4">
    <name type="scientific">Candidatus Avipropionibacterium avicola</name>
    <dbReference type="NCBI Taxonomy" id="2840701"/>
    <lineage>
        <taxon>Bacteria</taxon>
        <taxon>Bacillati</taxon>
        <taxon>Actinomycetota</taxon>
        <taxon>Actinomycetes</taxon>
        <taxon>Propionibacteriales</taxon>
        <taxon>Propionibacteriaceae</taxon>
        <taxon>Propionibacteriaceae incertae sedis</taxon>
        <taxon>Candidatus Avipropionibacterium</taxon>
    </lineage>
</organism>
<sequence>MANCPNCGAELAPSVLSCARCRMPLPPTQPGSGLWDPQSSGLWQTPAAPQGQQPPPGPMPQSQPSMPSSPARGASQYSPQSQYPPQARYSPQPPQPSPGTGGGAFLPPDDPEDERQRRNRRNTITLISLAAGVLLIALVSGIVVAVSTLSPSESAESAVPQAPTSAPVTEAPPPPDPTTPPPSTEAPPTSASPSRPPSSKKPEKGPTTTAKGTKWCTDTVGVPKSGTTCEFAEKVAAAVRKADPDAEEFTVDAHSPVTKKDYTMSCVRNSVLITCTGGNNATVWIKVGG</sequence>
<name>A0A9D1KLA9_9ACTN</name>
<keyword evidence="2" id="KW-1133">Transmembrane helix</keyword>
<dbReference type="Proteomes" id="UP000886842">
    <property type="component" value="Unassembled WGS sequence"/>
</dbReference>
<feature type="region of interest" description="Disordered" evidence="1">
    <location>
        <begin position="152"/>
        <end position="216"/>
    </location>
</feature>
<accession>A0A9D1KLA9</accession>